<keyword evidence="2" id="KW-1185">Reference proteome</keyword>
<proteinExistence type="predicted"/>
<accession>A0ACC1YM15</accession>
<organism evidence="1 2">
    <name type="scientific">Melia azedarach</name>
    <name type="common">Chinaberry tree</name>
    <dbReference type="NCBI Taxonomy" id="155640"/>
    <lineage>
        <taxon>Eukaryota</taxon>
        <taxon>Viridiplantae</taxon>
        <taxon>Streptophyta</taxon>
        <taxon>Embryophyta</taxon>
        <taxon>Tracheophyta</taxon>
        <taxon>Spermatophyta</taxon>
        <taxon>Magnoliopsida</taxon>
        <taxon>eudicotyledons</taxon>
        <taxon>Gunneridae</taxon>
        <taxon>Pentapetalae</taxon>
        <taxon>rosids</taxon>
        <taxon>malvids</taxon>
        <taxon>Sapindales</taxon>
        <taxon>Meliaceae</taxon>
        <taxon>Melia</taxon>
    </lineage>
</organism>
<dbReference type="EMBL" id="CM051395">
    <property type="protein sequence ID" value="KAJ4724870.1"/>
    <property type="molecule type" value="Genomic_DNA"/>
</dbReference>
<evidence type="ECO:0000313" key="2">
    <source>
        <dbReference type="Proteomes" id="UP001164539"/>
    </source>
</evidence>
<evidence type="ECO:0000313" key="1">
    <source>
        <dbReference type="EMBL" id="KAJ4724870.1"/>
    </source>
</evidence>
<reference evidence="1 2" key="1">
    <citation type="journal article" date="2023" name="Science">
        <title>Complex scaffold remodeling in plant triterpene biosynthesis.</title>
        <authorList>
            <person name="De La Pena R."/>
            <person name="Hodgson H."/>
            <person name="Liu J.C."/>
            <person name="Stephenson M.J."/>
            <person name="Martin A.C."/>
            <person name="Owen C."/>
            <person name="Harkess A."/>
            <person name="Leebens-Mack J."/>
            <person name="Jimenez L.E."/>
            <person name="Osbourn A."/>
            <person name="Sattely E.S."/>
        </authorList>
    </citation>
    <scope>NUCLEOTIDE SEQUENCE [LARGE SCALE GENOMIC DNA]</scope>
    <source>
        <strain evidence="2">cv. JPN11</strain>
        <tissue evidence="1">Leaf</tissue>
    </source>
</reference>
<gene>
    <name evidence="1" type="ORF">OWV82_003808</name>
</gene>
<comment type="caution">
    <text evidence="1">The sequence shown here is derived from an EMBL/GenBank/DDBJ whole genome shotgun (WGS) entry which is preliminary data.</text>
</comment>
<name>A0ACC1YM15_MELAZ</name>
<protein>
    <submittedName>
        <fullName evidence="1">Mechanosensitive ion channel</fullName>
    </submittedName>
</protein>
<sequence>MAGVMFSILKSLSRSINPSFAAQTQRSSNSYFKLASYAYQNHVKLFSTVLNNTCDKSQLHSVFNSAHKQFRVHGCIPTVDILCYKTNAISAFSPTSKKLSSQSLATFVSFSPFVNPRSYSSYFGSKTDKPGDLDVPAASSGTETDVSNIGIGGSDSFNRIKDAWQSVVDAATYTGKKAEEASNELSPYVEKLLDTHPYLRDVVVPVSCYLTGTILAWVVMPRVLRRFYKYAMQGPVSLLYGSLSAEQIPYEKSFWGALEDPVRYLITFMAFVQIGMMVAPTTIASQYLSQAWRGAVILSFVWFLHRWKTNIFTRALTSQSLERLDREKMLTLDKVSSVGLFFIGIMALAEACGVAVQSILTVGGIGGVATAFAARDVLGNVLSGLSMQFSKPFSLGDTIKAGSIEGQVVEMGLTTTTLLNAEKFPVFVPNSMFSSQVIVNKSRAQWRALVMKIPVQIDDLDKIPQISNDVKSMLKSNTKVFLGKEAPYCFLSQVESSFAELTLGCNLKHMSKDELYSTEQDILLQSVRIIREHGASLGNTYRV</sequence>
<dbReference type="Proteomes" id="UP001164539">
    <property type="component" value="Chromosome 2"/>
</dbReference>